<evidence type="ECO:0000313" key="2">
    <source>
        <dbReference type="EMBL" id="MBA4676873.1"/>
    </source>
</evidence>
<reference evidence="2" key="1">
    <citation type="journal article" date="2013" name="J. Plant Res.">
        <title>Effect of fungi and light on seed germination of three Opuntia species from semiarid lands of central Mexico.</title>
        <authorList>
            <person name="Delgado-Sanchez P."/>
            <person name="Jimenez-Bremont J.F."/>
            <person name="Guerrero-Gonzalez Mde L."/>
            <person name="Flores J."/>
        </authorList>
    </citation>
    <scope>NUCLEOTIDE SEQUENCE</scope>
    <source>
        <tissue evidence="2">Cladode</tissue>
    </source>
</reference>
<keyword evidence="1" id="KW-0812">Transmembrane</keyword>
<reference evidence="2" key="2">
    <citation type="submission" date="2020-07" db="EMBL/GenBank/DDBJ databases">
        <authorList>
            <person name="Vera ALvarez R."/>
            <person name="Arias-Moreno D.M."/>
            <person name="Jimenez-Jacinto V."/>
            <person name="Jimenez-Bremont J.F."/>
            <person name="Swaminathan K."/>
            <person name="Moose S.P."/>
            <person name="Guerrero-Gonzalez M.L."/>
            <person name="Marino-Ramirez L."/>
            <person name="Landsman D."/>
            <person name="Rodriguez-Kessler M."/>
            <person name="Delgado-Sanchez P."/>
        </authorList>
    </citation>
    <scope>NUCLEOTIDE SEQUENCE</scope>
    <source>
        <tissue evidence="2">Cladode</tissue>
    </source>
</reference>
<keyword evidence="1" id="KW-0472">Membrane</keyword>
<dbReference type="EMBL" id="GISG01272983">
    <property type="protein sequence ID" value="MBA4676873.1"/>
    <property type="molecule type" value="Transcribed_RNA"/>
</dbReference>
<name>A0A7C9AXG7_OPUST</name>
<protein>
    <submittedName>
        <fullName evidence="2">Uncharacterized protein</fullName>
    </submittedName>
</protein>
<evidence type="ECO:0000256" key="1">
    <source>
        <dbReference type="SAM" id="Phobius"/>
    </source>
</evidence>
<keyword evidence="1" id="KW-1133">Transmembrane helix</keyword>
<organism evidence="2">
    <name type="scientific">Opuntia streptacantha</name>
    <name type="common">Prickly pear cactus</name>
    <name type="synonym">Opuntia cardona</name>
    <dbReference type="NCBI Taxonomy" id="393608"/>
    <lineage>
        <taxon>Eukaryota</taxon>
        <taxon>Viridiplantae</taxon>
        <taxon>Streptophyta</taxon>
        <taxon>Embryophyta</taxon>
        <taxon>Tracheophyta</taxon>
        <taxon>Spermatophyta</taxon>
        <taxon>Magnoliopsida</taxon>
        <taxon>eudicotyledons</taxon>
        <taxon>Gunneridae</taxon>
        <taxon>Pentapetalae</taxon>
        <taxon>Caryophyllales</taxon>
        <taxon>Cactineae</taxon>
        <taxon>Cactaceae</taxon>
        <taxon>Opuntioideae</taxon>
        <taxon>Opuntia</taxon>
    </lineage>
</organism>
<sequence length="105" mass="12271">MVSWGPLRWGKPLKFAAVSIIVFWIVEPIPPNMVVGKPSLMPGRRWATWTKISWCISWPATWRWRAVATVHEPARGSIHWRTWETPWGSHRRRWTAISPSRTSNS</sequence>
<dbReference type="AlphaFoldDB" id="A0A7C9AXG7"/>
<feature type="transmembrane region" description="Helical" evidence="1">
    <location>
        <begin position="15"/>
        <end position="35"/>
    </location>
</feature>
<accession>A0A7C9AXG7</accession>
<proteinExistence type="predicted"/>